<name>A0AA91J9U8_FAUOS</name>
<proteinExistence type="predicted"/>
<comment type="caution">
    <text evidence="1">The sequence shown here is derived from an EMBL/GenBank/DDBJ whole genome shotgun (WGS) entry which is preliminary data.</text>
</comment>
<dbReference type="AlphaFoldDB" id="A0AA91J9U8"/>
<evidence type="ECO:0000313" key="1">
    <source>
        <dbReference type="EMBL" id="OBX64279.1"/>
    </source>
</evidence>
<reference evidence="1" key="1">
    <citation type="submission" date="2016-06" db="EMBL/GenBank/DDBJ databases">
        <title>Draft genome of Moraxella osloensis CCUG 67237.</title>
        <authorList>
            <person name="Salva-Serra F."/>
            <person name="Engstrom-Jakobsson H."/>
            <person name="Thorell K."/>
            <person name="Gonzales-Siles L."/>
            <person name="Karlsson R."/>
            <person name="Boulund F."/>
            <person name="Engstrand L."/>
            <person name="Kristiansson E."/>
            <person name="Moore E."/>
        </authorList>
    </citation>
    <scope>NUCLEOTIDE SEQUENCE [LARGE SCALE GENOMIC DNA]</scope>
    <source>
        <strain evidence="1">CCUG 67237</strain>
    </source>
</reference>
<dbReference type="EMBL" id="LZMT01000018">
    <property type="protein sequence ID" value="OBX64279.1"/>
    <property type="molecule type" value="Genomic_DNA"/>
</dbReference>
<sequence length="124" mass="14662">MQKTLNDFDKYPKQIEPQDFCNQGLIYITSLGEENIYFEKPNHEGELYLKGFNPDNFKKGFFDTSILKPYQKVRNAYDKICFDGTPQQKRNFQLLEADYAKAGIFDAEEWEKCYHVLQLESLII</sequence>
<gene>
    <name evidence="1" type="ORF">A9299_10155</name>
</gene>
<protein>
    <submittedName>
        <fullName evidence="1">Uncharacterized protein</fullName>
    </submittedName>
</protein>
<organism evidence="1">
    <name type="scientific">Faucicola osloensis</name>
    <name type="common">Moraxella osloensis</name>
    <dbReference type="NCBI Taxonomy" id="34062"/>
    <lineage>
        <taxon>Bacteria</taxon>
        <taxon>Pseudomonadati</taxon>
        <taxon>Pseudomonadota</taxon>
        <taxon>Gammaproteobacteria</taxon>
        <taxon>Moraxellales</taxon>
        <taxon>Moraxellaceae</taxon>
        <taxon>Faucicola</taxon>
    </lineage>
</organism>
<accession>A0AA91J9U8</accession>